<keyword evidence="2 7" id="KW-0812">Transmembrane</keyword>
<dbReference type="GO" id="GO:0006487">
    <property type="term" value="P:protein N-linked glycosylation"/>
    <property type="evidence" value="ECO:0007669"/>
    <property type="project" value="TreeGrafter"/>
</dbReference>
<dbReference type="EMBL" id="KV423927">
    <property type="protein sequence ID" value="KZT60929.1"/>
    <property type="molecule type" value="Genomic_DNA"/>
</dbReference>
<organism evidence="10 11">
    <name type="scientific">Calocera cornea HHB12733</name>
    <dbReference type="NCBI Taxonomy" id="1353952"/>
    <lineage>
        <taxon>Eukaryota</taxon>
        <taxon>Fungi</taxon>
        <taxon>Dikarya</taxon>
        <taxon>Basidiomycota</taxon>
        <taxon>Agaricomycotina</taxon>
        <taxon>Dacrymycetes</taxon>
        <taxon>Dacrymycetales</taxon>
        <taxon>Dacrymycetaceae</taxon>
        <taxon>Calocera</taxon>
    </lineage>
</organism>
<evidence type="ECO:0000256" key="2">
    <source>
        <dbReference type="ARBA" id="ARBA00022692"/>
    </source>
</evidence>
<keyword evidence="4" id="KW-0256">Endoplasmic reticulum</keyword>
<evidence type="ECO:0000256" key="3">
    <source>
        <dbReference type="ARBA" id="ARBA00022729"/>
    </source>
</evidence>
<keyword evidence="6 7" id="KW-0472">Membrane</keyword>
<dbReference type="Pfam" id="PF25147">
    <property type="entry name" value="Ribophorin_II_C"/>
    <property type="match status" value="1"/>
</dbReference>
<dbReference type="PANTHER" id="PTHR12640:SF0">
    <property type="entry name" value="DOLICHYL-DIPHOSPHOOLIGOSACCHARIDE--PROTEIN GLYCOSYLTRANSFERASE SUBUNIT 2"/>
    <property type="match status" value="1"/>
</dbReference>
<gene>
    <name evidence="10" type="ORF">CALCODRAFT_480321</name>
</gene>
<evidence type="ECO:0000259" key="9">
    <source>
        <dbReference type="Pfam" id="PF25147"/>
    </source>
</evidence>
<evidence type="ECO:0000256" key="4">
    <source>
        <dbReference type="ARBA" id="ARBA00022824"/>
    </source>
</evidence>
<feature type="transmembrane region" description="Helical" evidence="7">
    <location>
        <begin position="187"/>
        <end position="210"/>
    </location>
</feature>
<feature type="chain" id="PRO_5044254679" description="Ribophorin II C-terminal domain-containing protein" evidence="8">
    <location>
        <begin position="22"/>
        <end position="274"/>
    </location>
</feature>
<dbReference type="InParanoid" id="A0A165ISQ7"/>
<evidence type="ECO:0000313" key="10">
    <source>
        <dbReference type="EMBL" id="KZT60929.1"/>
    </source>
</evidence>
<comment type="subcellular location">
    <subcellularLocation>
        <location evidence="1">Endoplasmic reticulum membrane</location>
        <topology evidence="1">Multi-pass membrane protein</topology>
    </subcellularLocation>
</comment>
<name>A0A165ISQ7_9BASI</name>
<dbReference type="UniPathway" id="UPA00378"/>
<dbReference type="InterPro" id="IPR008814">
    <property type="entry name" value="Swp1"/>
</dbReference>
<feature type="signal peptide" evidence="8">
    <location>
        <begin position="1"/>
        <end position="21"/>
    </location>
</feature>
<dbReference type="OrthoDB" id="432292at2759"/>
<feature type="transmembrane region" description="Helical" evidence="7">
    <location>
        <begin position="248"/>
        <end position="269"/>
    </location>
</feature>
<dbReference type="GO" id="GO:0008250">
    <property type="term" value="C:oligosaccharyltransferase complex"/>
    <property type="evidence" value="ECO:0007669"/>
    <property type="project" value="InterPro"/>
</dbReference>
<evidence type="ECO:0000256" key="1">
    <source>
        <dbReference type="ARBA" id="ARBA00004477"/>
    </source>
</evidence>
<protein>
    <recommendedName>
        <fullName evidence="9">Ribophorin II C-terminal domain-containing protein</fullName>
    </recommendedName>
</protein>
<dbReference type="Proteomes" id="UP000076842">
    <property type="component" value="Unassembled WGS sequence"/>
</dbReference>
<accession>A0A165ISQ7</accession>
<feature type="transmembrane region" description="Helical" evidence="7">
    <location>
        <begin position="222"/>
        <end position="242"/>
    </location>
</feature>
<evidence type="ECO:0000256" key="8">
    <source>
        <dbReference type="SAM" id="SignalP"/>
    </source>
</evidence>
<proteinExistence type="predicted"/>
<dbReference type="PANTHER" id="PTHR12640">
    <property type="entry name" value="RIBOPHORIN II"/>
    <property type="match status" value="1"/>
</dbReference>
<dbReference type="AlphaFoldDB" id="A0A165ISQ7"/>
<evidence type="ECO:0000256" key="7">
    <source>
        <dbReference type="SAM" id="Phobius"/>
    </source>
</evidence>
<keyword evidence="5 7" id="KW-1133">Transmembrane helix</keyword>
<reference evidence="10 11" key="1">
    <citation type="journal article" date="2016" name="Mol. Biol. Evol.">
        <title>Comparative Genomics of Early-Diverging Mushroom-Forming Fungi Provides Insights into the Origins of Lignocellulose Decay Capabilities.</title>
        <authorList>
            <person name="Nagy L.G."/>
            <person name="Riley R."/>
            <person name="Tritt A."/>
            <person name="Adam C."/>
            <person name="Daum C."/>
            <person name="Floudas D."/>
            <person name="Sun H."/>
            <person name="Yadav J.S."/>
            <person name="Pangilinan J."/>
            <person name="Larsson K.H."/>
            <person name="Matsuura K."/>
            <person name="Barry K."/>
            <person name="Labutti K."/>
            <person name="Kuo R."/>
            <person name="Ohm R.A."/>
            <person name="Bhattacharya S.S."/>
            <person name="Shirouzu T."/>
            <person name="Yoshinaga Y."/>
            <person name="Martin F.M."/>
            <person name="Grigoriev I.V."/>
            <person name="Hibbett D.S."/>
        </authorList>
    </citation>
    <scope>NUCLEOTIDE SEQUENCE [LARGE SCALE GENOMIC DNA]</scope>
    <source>
        <strain evidence="10 11">HHB12733</strain>
    </source>
</reference>
<keyword evidence="3 8" id="KW-0732">Signal</keyword>
<keyword evidence="11" id="KW-1185">Reference proteome</keyword>
<sequence>MKLPTASFAAVLVAIAGLSNADLQVKSLKFSVQTPSSDIITADTLTPNSSEPPTLVLSNADTFKLSFTVEDEKGNGVQPVQSMLRVWDEESGEDGLLPFKVSATGKGRFELNMRRPPPQLPPTPTATPLNVTLLLALPPHAPLSLHLLQLQLPLSEPAPIHPEDHLYHPQPELFHTFRPDERVPPRVVSLLGAGAVGAPWLVLLLLLGNLRPSLSFASSPKLLLFLTTLAAFEGLLVTYWVQLNLGQVLLYGAALGSLTVIAGVSALNARKFAL</sequence>
<dbReference type="STRING" id="1353952.A0A165ISQ7"/>
<evidence type="ECO:0000256" key="5">
    <source>
        <dbReference type="ARBA" id="ARBA00022989"/>
    </source>
</evidence>
<feature type="domain" description="Ribophorin II C-terminal" evidence="9">
    <location>
        <begin position="177"/>
        <end position="269"/>
    </location>
</feature>
<evidence type="ECO:0000256" key="6">
    <source>
        <dbReference type="ARBA" id="ARBA00023136"/>
    </source>
</evidence>
<dbReference type="InterPro" id="IPR056790">
    <property type="entry name" value="Ribophorin_II_C"/>
</dbReference>
<evidence type="ECO:0000313" key="11">
    <source>
        <dbReference type="Proteomes" id="UP000076842"/>
    </source>
</evidence>